<gene>
    <name evidence="4" type="ORF">KDN34_02815</name>
</gene>
<dbReference type="NCBIfam" id="NF038402">
    <property type="entry name" value="TroA_like"/>
    <property type="match status" value="1"/>
</dbReference>
<proteinExistence type="predicted"/>
<feature type="domain" description="Fe/B12 periplasmic-binding" evidence="3">
    <location>
        <begin position="26"/>
        <end position="273"/>
    </location>
</feature>
<dbReference type="Proteomes" id="UP000679575">
    <property type="component" value="Chromosome"/>
</dbReference>
<evidence type="ECO:0000256" key="1">
    <source>
        <dbReference type="ARBA" id="ARBA00022729"/>
    </source>
</evidence>
<dbReference type="PANTHER" id="PTHR30535:SF34">
    <property type="entry name" value="MOLYBDATE-BINDING PROTEIN MOLA"/>
    <property type="match status" value="1"/>
</dbReference>
<dbReference type="InterPro" id="IPR050902">
    <property type="entry name" value="ABC_Transporter_SBP"/>
</dbReference>
<dbReference type="PANTHER" id="PTHR30535">
    <property type="entry name" value="VITAMIN B12-BINDING PROTEIN"/>
    <property type="match status" value="1"/>
</dbReference>
<reference evidence="4 5" key="1">
    <citation type="submission" date="2021-04" db="EMBL/GenBank/DDBJ databases">
        <title>Novel species identification of genus Shewanella.</title>
        <authorList>
            <person name="Liu G."/>
        </authorList>
    </citation>
    <scope>NUCLEOTIDE SEQUENCE [LARGE SCALE GENOMIC DNA]</scope>
    <source>
        <strain evidence="4 5">FJAT-54481</strain>
    </source>
</reference>
<keyword evidence="5" id="KW-1185">Reference proteome</keyword>
<evidence type="ECO:0000313" key="5">
    <source>
        <dbReference type="Proteomes" id="UP000679575"/>
    </source>
</evidence>
<sequence length="273" mass="30150">MKSLLLLLMLGCCVLPVSAKDPVATRIVALSPHIVELLYAIGAGNAIVATTDFADYPDAAKSIPRIGGNYGIQLDKLLTLSPDLVVAWGDGNQPQDIARMRELGLNLYISQPRQLQDVTTELLQLGKLTGHDAEAKKAATAYQQQLQAIRQQNVDKTPVKVFYQLWSNPLMTVAKGSWMQQLLEVCHGENVFADAVTAYPQVSLEAVLLRQPQVIIRTAEAGNPQTVNWQQWPEIPAVKHKQIYTIDADLLQRPTPRLINGLEKLCSVLDKVR</sequence>
<dbReference type="RefSeq" id="WP_212595427.1">
    <property type="nucleotide sequence ID" value="NZ_CP073587.1"/>
</dbReference>
<dbReference type="SUPFAM" id="SSF53807">
    <property type="entry name" value="Helical backbone' metal receptor"/>
    <property type="match status" value="1"/>
</dbReference>
<dbReference type="Gene3D" id="3.40.50.1980">
    <property type="entry name" value="Nitrogenase molybdenum iron protein domain"/>
    <property type="match status" value="2"/>
</dbReference>
<dbReference type="InterPro" id="IPR054828">
    <property type="entry name" value="Vit_B12_bind_prot"/>
</dbReference>
<dbReference type="PROSITE" id="PS50983">
    <property type="entry name" value="FE_B12_PBP"/>
    <property type="match status" value="1"/>
</dbReference>
<evidence type="ECO:0000256" key="2">
    <source>
        <dbReference type="SAM" id="SignalP"/>
    </source>
</evidence>
<name>A0ABX7YV91_9GAMM</name>
<organism evidence="4 5">
    <name type="scientific">Shewanella yunxiaonensis</name>
    <dbReference type="NCBI Taxonomy" id="2829809"/>
    <lineage>
        <taxon>Bacteria</taxon>
        <taxon>Pseudomonadati</taxon>
        <taxon>Pseudomonadota</taxon>
        <taxon>Gammaproteobacteria</taxon>
        <taxon>Alteromonadales</taxon>
        <taxon>Shewanellaceae</taxon>
        <taxon>Shewanella</taxon>
    </lineage>
</organism>
<protein>
    <submittedName>
        <fullName evidence="4">Cobalamin-binding protein</fullName>
    </submittedName>
</protein>
<evidence type="ECO:0000313" key="4">
    <source>
        <dbReference type="EMBL" id="QUN06413.1"/>
    </source>
</evidence>
<dbReference type="Pfam" id="PF01497">
    <property type="entry name" value="Peripla_BP_2"/>
    <property type="match status" value="1"/>
</dbReference>
<keyword evidence="1 2" id="KW-0732">Signal</keyword>
<evidence type="ECO:0000259" key="3">
    <source>
        <dbReference type="PROSITE" id="PS50983"/>
    </source>
</evidence>
<dbReference type="InterPro" id="IPR002491">
    <property type="entry name" value="ABC_transptr_periplasmic_BD"/>
</dbReference>
<feature type="signal peptide" evidence="2">
    <location>
        <begin position="1"/>
        <end position="19"/>
    </location>
</feature>
<feature type="chain" id="PRO_5045265929" evidence="2">
    <location>
        <begin position="20"/>
        <end position="273"/>
    </location>
</feature>
<dbReference type="EMBL" id="CP073587">
    <property type="protein sequence ID" value="QUN06413.1"/>
    <property type="molecule type" value="Genomic_DNA"/>
</dbReference>
<accession>A0ABX7YV91</accession>
<dbReference type="CDD" id="cd01144">
    <property type="entry name" value="BtuF"/>
    <property type="match status" value="1"/>
</dbReference>